<dbReference type="PATRIC" id="fig|1429439.4.peg.5101"/>
<dbReference type="Pfam" id="PF04542">
    <property type="entry name" value="Sigma70_r2"/>
    <property type="match status" value="1"/>
</dbReference>
<accession>W4M3K2</accession>
<evidence type="ECO:0000256" key="2">
    <source>
        <dbReference type="ARBA" id="ARBA00023015"/>
    </source>
</evidence>
<proteinExistence type="inferred from homology"/>
<dbReference type="Gene3D" id="1.10.1740.10">
    <property type="match status" value="1"/>
</dbReference>
<dbReference type="GO" id="GO:0006352">
    <property type="term" value="P:DNA-templated transcription initiation"/>
    <property type="evidence" value="ECO:0007669"/>
    <property type="project" value="InterPro"/>
</dbReference>
<dbReference type="HOGENOM" id="CLU_047691_9_3_7"/>
<dbReference type="InterPro" id="IPR036388">
    <property type="entry name" value="WH-like_DNA-bd_sf"/>
</dbReference>
<feature type="domain" description="RNA polymerase sigma factor 70 region 4 type 2" evidence="7">
    <location>
        <begin position="144"/>
        <end position="196"/>
    </location>
</feature>
<dbReference type="GO" id="GO:0016987">
    <property type="term" value="F:sigma factor activity"/>
    <property type="evidence" value="ECO:0007669"/>
    <property type="project" value="UniProtKB-KW"/>
</dbReference>
<gene>
    <name evidence="8" type="ORF">ETSY2_30045</name>
</gene>
<evidence type="ECO:0000256" key="5">
    <source>
        <dbReference type="SAM" id="MobiDB-lite"/>
    </source>
</evidence>
<organism evidence="8 9">
    <name type="scientific">Candidatus Entotheonella gemina</name>
    <dbReference type="NCBI Taxonomy" id="1429439"/>
    <lineage>
        <taxon>Bacteria</taxon>
        <taxon>Pseudomonadati</taxon>
        <taxon>Nitrospinota/Tectimicrobiota group</taxon>
        <taxon>Candidatus Tectimicrobiota</taxon>
        <taxon>Candidatus Entotheonellia</taxon>
        <taxon>Candidatus Entotheonellales</taxon>
        <taxon>Candidatus Entotheonellaceae</taxon>
        <taxon>Candidatus Entotheonella</taxon>
    </lineage>
</organism>
<protein>
    <recommendedName>
        <fullName evidence="10">RNA polymerase sigma factor</fullName>
    </recommendedName>
</protein>
<dbReference type="Pfam" id="PF08281">
    <property type="entry name" value="Sigma70_r4_2"/>
    <property type="match status" value="1"/>
</dbReference>
<evidence type="ECO:0000256" key="1">
    <source>
        <dbReference type="ARBA" id="ARBA00010641"/>
    </source>
</evidence>
<evidence type="ECO:0000259" key="6">
    <source>
        <dbReference type="Pfam" id="PF04542"/>
    </source>
</evidence>
<dbReference type="InterPro" id="IPR013249">
    <property type="entry name" value="RNA_pol_sigma70_r4_t2"/>
</dbReference>
<evidence type="ECO:0000259" key="7">
    <source>
        <dbReference type="Pfam" id="PF08281"/>
    </source>
</evidence>
<name>W4M3K2_9BACT</name>
<reference evidence="8 9" key="1">
    <citation type="journal article" date="2014" name="Nature">
        <title>An environmental bacterial taxon with a large and distinct metabolic repertoire.</title>
        <authorList>
            <person name="Wilson M.C."/>
            <person name="Mori T."/>
            <person name="Ruckert C."/>
            <person name="Uria A.R."/>
            <person name="Helf M.J."/>
            <person name="Takada K."/>
            <person name="Gernert C."/>
            <person name="Steffens U.A."/>
            <person name="Heycke N."/>
            <person name="Schmitt S."/>
            <person name="Rinke C."/>
            <person name="Helfrich E.J."/>
            <person name="Brachmann A.O."/>
            <person name="Gurgui C."/>
            <person name="Wakimoto T."/>
            <person name="Kracht M."/>
            <person name="Crusemann M."/>
            <person name="Hentschel U."/>
            <person name="Abe I."/>
            <person name="Matsunaga S."/>
            <person name="Kalinowski J."/>
            <person name="Takeyama H."/>
            <person name="Piel J."/>
        </authorList>
    </citation>
    <scope>NUCLEOTIDE SEQUENCE [LARGE SCALE GENOMIC DNA]</scope>
    <source>
        <strain evidence="9">TSY2</strain>
    </source>
</reference>
<dbReference type="InterPro" id="IPR039425">
    <property type="entry name" value="RNA_pol_sigma-70-like"/>
</dbReference>
<feature type="region of interest" description="Disordered" evidence="5">
    <location>
        <begin position="1"/>
        <end position="23"/>
    </location>
</feature>
<dbReference type="InterPro" id="IPR013324">
    <property type="entry name" value="RNA_pol_sigma_r3/r4-like"/>
</dbReference>
<comment type="caution">
    <text evidence="8">The sequence shown here is derived from an EMBL/GenBank/DDBJ whole genome shotgun (WGS) entry which is preliminary data.</text>
</comment>
<evidence type="ECO:0000256" key="4">
    <source>
        <dbReference type="ARBA" id="ARBA00023163"/>
    </source>
</evidence>
<evidence type="ECO:0008006" key="10">
    <source>
        <dbReference type="Google" id="ProtNLM"/>
    </source>
</evidence>
<dbReference type="AlphaFoldDB" id="W4M3K2"/>
<dbReference type="Proteomes" id="UP000019140">
    <property type="component" value="Unassembled WGS sequence"/>
</dbReference>
<dbReference type="NCBIfam" id="TIGR02937">
    <property type="entry name" value="sigma70-ECF"/>
    <property type="match status" value="1"/>
</dbReference>
<keyword evidence="9" id="KW-1185">Reference proteome</keyword>
<dbReference type="InterPro" id="IPR014284">
    <property type="entry name" value="RNA_pol_sigma-70_dom"/>
</dbReference>
<evidence type="ECO:0000313" key="8">
    <source>
        <dbReference type="EMBL" id="ETX04217.1"/>
    </source>
</evidence>
<dbReference type="InterPro" id="IPR013325">
    <property type="entry name" value="RNA_pol_sigma_r2"/>
</dbReference>
<evidence type="ECO:0000256" key="3">
    <source>
        <dbReference type="ARBA" id="ARBA00023082"/>
    </source>
</evidence>
<dbReference type="PANTHER" id="PTHR43133">
    <property type="entry name" value="RNA POLYMERASE ECF-TYPE SIGMA FACTO"/>
    <property type="match status" value="1"/>
</dbReference>
<keyword evidence="2" id="KW-0805">Transcription regulation</keyword>
<dbReference type="InterPro" id="IPR007627">
    <property type="entry name" value="RNA_pol_sigma70_r2"/>
</dbReference>
<comment type="similarity">
    <text evidence="1">Belongs to the sigma-70 factor family. ECF subfamily.</text>
</comment>
<keyword evidence="4" id="KW-0804">Transcription</keyword>
<dbReference type="SUPFAM" id="SSF88659">
    <property type="entry name" value="Sigma3 and sigma4 domains of RNA polymerase sigma factors"/>
    <property type="match status" value="1"/>
</dbReference>
<keyword evidence="3" id="KW-0731">Sigma factor</keyword>
<dbReference type="SUPFAM" id="SSF88946">
    <property type="entry name" value="Sigma2 domain of RNA polymerase sigma factors"/>
    <property type="match status" value="1"/>
</dbReference>
<dbReference type="PANTHER" id="PTHR43133:SF62">
    <property type="entry name" value="RNA POLYMERASE SIGMA FACTOR SIGZ"/>
    <property type="match status" value="1"/>
</dbReference>
<dbReference type="CDD" id="cd06171">
    <property type="entry name" value="Sigma70_r4"/>
    <property type="match status" value="1"/>
</dbReference>
<evidence type="ECO:0000313" key="9">
    <source>
        <dbReference type="Proteomes" id="UP000019140"/>
    </source>
</evidence>
<sequence>MNAIYAPSVNDMEPNATTSTDQQTSEQAWASLIDDIAGGDQQALGTLYDATSSIVYGLALRILGNTATAEEVTLDVYTQVWRQAGSYDASRGTPSAWLIILTRSRAIDRLRSRDYIRPVPEEARPPTATDHTPEEATAISERRRLVQAACAQLPPEQHRVLELAYFSGLSHQEIARQLDLPAGTVKTRIRLGMQKLRDLLEPLVDS</sequence>
<dbReference type="Gene3D" id="1.10.10.10">
    <property type="entry name" value="Winged helix-like DNA-binding domain superfamily/Winged helix DNA-binding domain"/>
    <property type="match status" value="1"/>
</dbReference>
<feature type="domain" description="RNA polymerase sigma-70 region 2" evidence="6">
    <location>
        <begin position="47"/>
        <end position="114"/>
    </location>
</feature>
<dbReference type="GO" id="GO:0003677">
    <property type="term" value="F:DNA binding"/>
    <property type="evidence" value="ECO:0007669"/>
    <property type="project" value="InterPro"/>
</dbReference>
<dbReference type="EMBL" id="AZHX01001271">
    <property type="protein sequence ID" value="ETX04217.1"/>
    <property type="molecule type" value="Genomic_DNA"/>
</dbReference>